<reference evidence="2 3" key="1">
    <citation type="submission" date="2011-02" db="EMBL/GenBank/DDBJ databases">
        <title>The Genome Sequence of Sphaeroforma arctica JP610.</title>
        <authorList>
            <consortium name="The Broad Institute Genome Sequencing Platform"/>
            <person name="Russ C."/>
            <person name="Cuomo C."/>
            <person name="Young S.K."/>
            <person name="Zeng Q."/>
            <person name="Gargeya S."/>
            <person name="Alvarado L."/>
            <person name="Berlin A."/>
            <person name="Chapman S.B."/>
            <person name="Chen Z."/>
            <person name="Freedman E."/>
            <person name="Gellesch M."/>
            <person name="Goldberg J."/>
            <person name="Griggs A."/>
            <person name="Gujja S."/>
            <person name="Heilman E."/>
            <person name="Heiman D."/>
            <person name="Howarth C."/>
            <person name="Mehta T."/>
            <person name="Neiman D."/>
            <person name="Pearson M."/>
            <person name="Roberts A."/>
            <person name="Saif S."/>
            <person name="Shea T."/>
            <person name="Shenoy N."/>
            <person name="Sisk P."/>
            <person name="Stolte C."/>
            <person name="Sykes S."/>
            <person name="White J."/>
            <person name="Yandava C."/>
            <person name="Burger G."/>
            <person name="Gray M.W."/>
            <person name="Holland P.W.H."/>
            <person name="King N."/>
            <person name="Lang F.B.F."/>
            <person name="Roger A.J."/>
            <person name="Ruiz-Trillo I."/>
            <person name="Haas B."/>
            <person name="Nusbaum C."/>
            <person name="Birren B."/>
        </authorList>
    </citation>
    <scope>NUCLEOTIDE SEQUENCE [LARGE SCALE GENOMIC DNA]</scope>
    <source>
        <strain evidence="2 3">JP610</strain>
    </source>
</reference>
<name>A0A0L0FEJ1_9EUKA</name>
<evidence type="ECO:0000313" key="2">
    <source>
        <dbReference type="EMBL" id="KNC75182.1"/>
    </source>
</evidence>
<keyword evidence="1" id="KW-0812">Transmembrane</keyword>
<dbReference type="GeneID" id="25912792"/>
<feature type="transmembrane region" description="Helical" evidence="1">
    <location>
        <begin position="73"/>
        <end position="92"/>
    </location>
</feature>
<keyword evidence="1" id="KW-0472">Membrane</keyword>
<accession>A0A0L0FEJ1</accession>
<gene>
    <name evidence="2" type="ORF">SARC_12288</name>
</gene>
<evidence type="ECO:0000256" key="1">
    <source>
        <dbReference type="SAM" id="Phobius"/>
    </source>
</evidence>
<dbReference type="Proteomes" id="UP000054560">
    <property type="component" value="Unassembled WGS sequence"/>
</dbReference>
<protein>
    <submittedName>
        <fullName evidence="2">Uncharacterized protein</fullName>
    </submittedName>
</protein>
<feature type="transmembrane region" description="Helical" evidence="1">
    <location>
        <begin position="45"/>
        <end position="67"/>
    </location>
</feature>
<sequence>MGTTIYSPALLAYIHIDLHAFSNVKVKQDYLREQGQEASRLSTKAYPFVLVFSLLLVSPLLIVAMAMGSHDDVVIILTSVAAAVNLVVWAVYSAACFEYSEAVLLKARGKNFVWTVLWSIFFMLTLSWLLTLLAWFEYRDASPTTNDEPQ</sequence>
<proteinExistence type="predicted"/>
<feature type="non-terminal residue" evidence="2">
    <location>
        <position position="150"/>
    </location>
</feature>
<keyword evidence="3" id="KW-1185">Reference proteome</keyword>
<dbReference type="RefSeq" id="XP_014149084.1">
    <property type="nucleotide sequence ID" value="XM_014293609.1"/>
</dbReference>
<evidence type="ECO:0000313" key="3">
    <source>
        <dbReference type="Proteomes" id="UP000054560"/>
    </source>
</evidence>
<organism evidence="2 3">
    <name type="scientific">Sphaeroforma arctica JP610</name>
    <dbReference type="NCBI Taxonomy" id="667725"/>
    <lineage>
        <taxon>Eukaryota</taxon>
        <taxon>Ichthyosporea</taxon>
        <taxon>Ichthyophonida</taxon>
        <taxon>Sphaeroforma</taxon>
    </lineage>
</organism>
<feature type="transmembrane region" description="Helical" evidence="1">
    <location>
        <begin position="112"/>
        <end position="136"/>
    </location>
</feature>
<dbReference type="EMBL" id="KQ243796">
    <property type="protein sequence ID" value="KNC75182.1"/>
    <property type="molecule type" value="Genomic_DNA"/>
</dbReference>
<keyword evidence="1" id="KW-1133">Transmembrane helix</keyword>
<dbReference type="AlphaFoldDB" id="A0A0L0FEJ1"/>